<dbReference type="SMART" id="SM00248">
    <property type="entry name" value="ANK"/>
    <property type="match status" value="3"/>
</dbReference>
<dbReference type="PROSITE" id="PS50088">
    <property type="entry name" value="ANK_REPEAT"/>
    <property type="match status" value="1"/>
</dbReference>
<dbReference type="PROSITE" id="PS50297">
    <property type="entry name" value="ANK_REP_REGION"/>
    <property type="match status" value="1"/>
</dbReference>
<dbReference type="Gene3D" id="1.25.40.20">
    <property type="entry name" value="Ankyrin repeat-containing domain"/>
    <property type="match status" value="1"/>
</dbReference>
<dbReference type="InterPro" id="IPR036770">
    <property type="entry name" value="Ankyrin_rpt-contain_sf"/>
</dbReference>
<evidence type="ECO:0000256" key="3">
    <source>
        <dbReference type="PROSITE-ProRule" id="PRU00023"/>
    </source>
</evidence>
<evidence type="ECO:0000313" key="5">
    <source>
        <dbReference type="Proteomes" id="UP001302429"/>
    </source>
</evidence>
<dbReference type="EMBL" id="CP136594">
    <property type="protein sequence ID" value="WOE73831.1"/>
    <property type="molecule type" value="Genomic_DNA"/>
</dbReference>
<organism evidence="4 5">
    <name type="scientific">Alterisphingorhabdus coralli</name>
    <dbReference type="NCBI Taxonomy" id="3071408"/>
    <lineage>
        <taxon>Bacteria</taxon>
        <taxon>Pseudomonadati</taxon>
        <taxon>Pseudomonadota</taxon>
        <taxon>Alphaproteobacteria</taxon>
        <taxon>Sphingomonadales</taxon>
        <taxon>Sphingomonadaceae</taxon>
        <taxon>Alterisphingorhabdus (ex Yan et al. 2024)</taxon>
    </lineage>
</organism>
<evidence type="ECO:0000313" key="4">
    <source>
        <dbReference type="EMBL" id="WOE73831.1"/>
    </source>
</evidence>
<dbReference type="SUPFAM" id="SSF48403">
    <property type="entry name" value="Ankyrin repeat"/>
    <property type="match status" value="1"/>
</dbReference>
<dbReference type="Proteomes" id="UP001302429">
    <property type="component" value="Chromosome"/>
</dbReference>
<sequence length="284" mass="32267">MKVHVKDFFEAARNRSPRIVENRIKLGVDVNQVDRMGHTAMTMALYGKNTPVVELLLKNGYDLAQDGKSLRQAVFGGQTAAVKLLLQHGADPNFYTADMVFPYNPSPLAEAVEKGQMAVVDLLLAHGADATKADGYGKRPWQRAHKEGHQELAEKLRLLEPDEWHDERWLRQRLEQLGVPEELLQIMASDDRKLMLPDCKEVGYIMFNSLADASIIENSEYFPGKTLVDLLFDIDGHEELVMILWYPKRKCLAYYDVDHDHFNTLGSAETFLKSPGKVIDSIWQ</sequence>
<evidence type="ECO:0000256" key="2">
    <source>
        <dbReference type="ARBA" id="ARBA00023043"/>
    </source>
</evidence>
<name>A0AA97F4E4_9SPHN</name>
<keyword evidence="2 3" id="KW-0040">ANK repeat</keyword>
<protein>
    <submittedName>
        <fullName evidence="4">Ankyrin repeat domain-containing protein</fullName>
    </submittedName>
</protein>
<dbReference type="AlphaFoldDB" id="A0AA97F4E4"/>
<keyword evidence="5" id="KW-1185">Reference proteome</keyword>
<dbReference type="GO" id="GO:0004842">
    <property type="term" value="F:ubiquitin-protein transferase activity"/>
    <property type="evidence" value="ECO:0007669"/>
    <property type="project" value="TreeGrafter"/>
</dbReference>
<dbReference type="GO" id="GO:0085020">
    <property type="term" value="P:protein K6-linked ubiquitination"/>
    <property type="evidence" value="ECO:0007669"/>
    <property type="project" value="TreeGrafter"/>
</dbReference>
<evidence type="ECO:0000256" key="1">
    <source>
        <dbReference type="ARBA" id="ARBA00022737"/>
    </source>
</evidence>
<dbReference type="PANTHER" id="PTHR24171">
    <property type="entry name" value="ANKYRIN REPEAT DOMAIN-CONTAINING PROTEIN 39-RELATED"/>
    <property type="match status" value="1"/>
</dbReference>
<gene>
    <name evidence="4" type="ORF">RB602_08090</name>
</gene>
<keyword evidence="1" id="KW-0677">Repeat</keyword>
<dbReference type="PANTHER" id="PTHR24171:SF8">
    <property type="entry name" value="BRCA1-ASSOCIATED RING DOMAIN PROTEIN 1"/>
    <property type="match status" value="1"/>
</dbReference>
<proteinExistence type="predicted"/>
<accession>A0AA97F4E4</accession>
<feature type="repeat" description="ANK" evidence="3">
    <location>
        <begin position="103"/>
        <end position="135"/>
    </location>
</feature>
<dbReference type="Pfam" id="PF12796">
    <property type="entry name" value="Ank_2"/>
    <property type="match status" value="1"/>
</dbReference>
<dbReference type="RefSeq" id="WP_317080056.1">
    <property type="nucleotide sequence ID" value="NZ_CP136594.1"/>
</dbReference>
<dbReference type="InterPro" id="IPR002110">
    <property type="entry name" value="Ankyrin_rpt"/>
</dbReference>
<reference evidence="4 5" key="1">
    <citation type="submission" date="2023-10" db="EMBL/GenBank/DDBJ databases">
        <title>Complete genome sequence of a Sphingomonadaceae bacterium.</title>
        <authorList>
            <person name="Yan C."/>
        </authorList>
    </citation>
    <scope>NUCLEOTIDE SEQUENCE [LARGE SCALE GENOMIC DNA]</scope>
    <source>
        <strain evidence="4 5">SCSIO 66989</strain>
    </source>
</reference>
<dbReference type="KEGG" id="acoa:RB602_08090"/>